<evidence type="ECO:0000256" key="5">
    <source>
        <dbReference type="ARBA" id="ARBA00023242"/>
    </source>
</evidence>
<keyword evidence="5" id="KW-0539">Nucleus</keyword>
<gene>
    <name evidence="7" type="ORF">PtrM4_056280</name>
</gene>
<reference evidence="7 8" key="1">
    <citation type="journal article" date="2018" name="BMC Genomics">
        <title>Comparative genomics of the wheat fungal pathogen Pyrenophora tritici-repentis reveals chromosomal variations and genome plasticity.</title>
        <authorList>
            <person name="Moolhuijzen P."/>
            <person name="See P.T."/>
            <person name="Hane J.K."/>
            <person name="Shi G."/>
            <person name="Liu Z."/>
            <person name="Oliver R.P."/>
            <person name="Moffat C.S."/>
        </authorList>
    </citation>
    <scope>NUCLEOTIDE SEQUENCE [LARGE SCALE GENOMIC DNA]</scope>
    <source>
        <strain evidence="7">M4</strain>
    </source>
</reference>
<dbReference type="KEGG" id="ptrr:90955254"/>
<dbReference type="GeneID" id="90955254"/>
<dbReference type="GO" id="GO:0046983">
    <property type="term" value="F:protein dimerization activity"/>
    <property type="evidence" value="ECO:0007669"/>
    <property type="project" value="InterPro"/>
</dbReference>
<evidence type="ECO:0000256" key="3">
    <source>
        <dbReference type="ARBA" id="ARBA00022771"/>
    </source>
</evidence>
<dbReference type="RefSeq" id="XP_065963856.1">
    <property type="nucleotide sequence ID" value="XM_066105229.1"/>
</dbReference>
<dbReference type="InterPro" id="IPR052035">
    <property type="entry name" value="ZnF_BED_domain_contain"/>
</dbReference>
<dbReference type="GO" id="GO:0008270">
    <property type="term" value="F:zinc ion binding"/>
    <property type="evidence" value="ECO:0007669"/>
    <property type="project" value="UniProtKB-KW"/>
</dbReference>
<evidence type="ECO:0000256" key="4">
    <source>
        <dbReference type="ARBA" id="ARBA00022833"/>
    </source>
</evidence>
<accession>A0A834S259</accession>
<evidence type="ECO:0000313" key="7">
    <source>
        <dbReference type="EMBL" id="KAF7574005.1"/>
    </source>
</evidence>
<keyword evidence="4" id="KW-0862">Zinc</keyword>
<dbReference type="AlphaFoldDB" id="A0A834S259"/>
<evidence type="ECO:0000259" key="6">
    <source>
        <dbReference type="Pfam" id="PF05699"/>
    </source>
</evidence>
<dbReference type="EMBL" id="NQIK02000002">
    <property type="protein sequence ID" value="KAF7574005.1"/>
    <property type="molecule type" value="Genomic_DNA"/>
</dbReference>
<dbReference type="SUPFAM" id="SSF53098">
    <property type="entry name" value="Ribonuclease H-like"/>
    <property type="match status" value="1"/>
</dbReference>
<organism evidence="7 8">
    <name type="scientific">Pyrenophora tritici-repentis</name>
    <dbReference type="NCBI Taxonomy" id="45151"/>
    <lineage>
        <taxon>Eukaryota</taxon>
        <taxon>Fungi</taxon>
        <taxon>Dikarya</taxon>
        <taxon>Ascomycota</taxon>
        <taxon>Pezizomycotina</taxon>
        <taxon>Dothideomycetes</taxon>
        <taxon>Pleosporomycetidae</taxon>
        <taxon>Pleosporales</taxon>
        <taxon>Pleosporineae</taxon>
        <taxon>Pleosporaceae</taxon>
        <taxon>Pyrenophora</taxon>
    </lineage>
</organism>
<dbReference type="Pfam" id="PF05699">
    <property type="entry name" value="Dimer_Tnp_hAT"/>
    <property type="match status" value="1"/>
</dbReference>
<dbReference type="InterPro" id="IPR008906">
    <property type="entry name" value="HATC_C_dom"/>
</dbReference>
<evidence type="ECO:0000256" key="1">
    <source>
        <dbReference type="ARBA" id="ARBA00004123"/>
    </source>
</evidence>
<evidence type="ECO:0000313" key="8">
    <source>
        <dbReference type="Proteomes" id="UP000245464"/>
    </source>
</evidence>
<dbReference type="InterPro" id="IPR012337">
    <property type="entry name" value="RNaseH-like_sf"/>
</dbReference>
<feature type="domain" description="HAT C-terminal dimerisation" evidence="6">
    <location>
        <begin position="707"/>
        <end position="774"/>
    </location>
</feature>
<protein>
    <recommendedName>
        <fullName evidence="6">HAT C-terminal dimerisation domain-containing protein</fullName>
    </recommendedName>
</protein>
<comment type="subcellular location">
    <subcellularLocation>
        <location evidence="1">Nucleus</location>
    </subcellularLocation>
</comment>
<evidence type="ECO:0000256" key="2">
    <source>
        <dbReference type="ARBA" id="ARBA00022723"/>
    </source>
</evidence>
<proteinExistence type="predicted"/>
<comment type="caution">
    <text evidence="7">The sequence shown here is derived from an EMBL/GenBank/DDBJ whole genome shotgun (WGS) entry which is preliminary data.</text>
</comment>
<dbReference type="PANTHER" id="PTHR46481">
    <property type="entry name" value="ZINC FINGER BED DOMAIN-CONTAINING PROTEIN 4"/>
    <property type="match status" value="1"/>
</dbReference>
<sequence length="810" mass="91857">MPAKKRVLDALVTPNKRTKVAPRGTASQPVVLLPPRRSPRKALVEASQATDFESQLRESQAEDAIIAPKEGSEEATVALSQDAPEELADKGFDVHLEDNFDGIDWTRLPKYIKPVVESRQRKSWIYLYGFRVALLKDPNRIYFVCRYCHERKFIDAGRGGIFETTRAVSAAARHLMEQRPGHSHRAPGKSAVAIQESLLHRVLKVGTTSVSQTVANELVGFSTHRFRLAAVDWLVENNHPLSEFTTPAFRRLLAVANPEAEKALWTSHMSVSRYVMRLYDYLKPLVIKELSQALSKIHLSFDGWTTKGGKRGFLGIVAHYVNSQGDLMDLPIALPQLTGAHSGERMAEVIRKTMQEFGINPLTVGYFVLDNASNNDSAGQDSQAYDNDASEFADEDEYMSEWRRDGPLGVLLGVVNYIKTPQQNALFADFQRLAHRELPTNAPANERRILEPVKPVVTRWNSYYSCFERAVKLQPALNAYANHHIRRVRDEDTYAQSRGNRLPEAQPWMRSDGLTAADWAVVTEYMDVLKPLKAATKRLEGRSKSGGFGDIAEIIPVFEYILRYYEERVKAYEAVNYNAHPEAPEDHLAINLRAAWTKANEYCAKLDLSPAYYAATILHPYLRTYCDTAWADKPDWLDDNNRRFRALWAEYNTAPRAIRRPNVFLSDIDDAIDGIIDPRASTANEVAEDEYDRWKRSESRVEKGSQHANNPIKYWVALRDYYPSLSKLALDVLSIPASSCECERMFSELGDLLEPRRRAIQPQLLAAIQCVRRWRRAGLGDDQVATKAAITDTEMDILYNVSTWDDEGEY</sequence>
<name>A0A834S259_9PLEO</name>
<dbReference type="PANTHER" id="PTHR46481:SF10">
    <property type="entry name" value="ZINC FINGER BED DOMAIN-CONTAINING PROTEIN 39"/>
    <property type="match status" value="1"/>
</dbReference>
<dbReference type="GO" id="GO:0005634">
    <property type="term" value="C:nucleus"/>
    <property type="evidence" value="ECO:0007669"/>
    <property type="project" value="UniProtKB-SubCell"/>
</dbReference>
<dbReference type="Proteomes" id="UP000245464">
    <property type="component" value="Chromosome 2"/>
</dbReference>
<keyword evidence="3" id="KW-0863">Zinc-finger</keyword>
<keyword evidence="2" id="KW-0479">Metal-binding</keyword>